<accession>A0AAV4Y1U7</accession>
<proteinExistence type="predicted"/>
<dbReference type="AlphaFoldDB" id="A0AAV4Y1U7"/>
<comment type="caution">
    <text evidence="1">The sequence shown here is derived from an EMBL/GenBank/DDBJ whole genome shotgun (WGS) entry which is preliminary data.</text>
</comment>
<keyword evidence="2" id="KW-1185">Reference proteome</keyword>
<gene>
    <name evidence="1" type="ORF">CEXT_727011</name>
</gene>
<dbReference type="EMBL" id="BPLR01018656">
    <property type="protein sequence ID" value="GIZ01337.1"/>
    <property type="molecule type" value="Genomic_DNA"/>
</dbReference>
<name>A0AAV4Y1U7_CAEEX</name>
<protein>
    <submittedName>
        <fullName evidence="1">Uncharacterized protein</fullName>
    </submittedName>
</protein>
<sequence length="103" mass="11624">MTLHPSNTSEYLKEAKIIPFPHSKYRKLMDVMDFYIVITLKLLKTSAKTLDGTTKPIFCSLLRPVLFFAENLTPPPPETHQGGNLLSFHSALKLYASCQSKVL</sequence>
<reference evidence="1 2" key="1">
    <citation type="submission" date="2021-06" db="EMBL/GenBank/DDBJ databases">
        <title>Caerostris extrusa draft genome.</title>
        <authorList>
            <person name="Kono N."/>
            <person name="Arakawa K."/>
        </authorList>
    </citation>
    <scope>NUCLEOTIDE SEQUENCE [LARGE SCALE GENOMIC DNA]</scope>
</reference>
<evidence type="ECO:0000313" key="2">
    <source>
        <dbReference type="Proteomes" id="UP001054945"/>
    </source>
</evidence>
<organism evidence="1 2">
    <name type="scientific">Caerostris extrusa</name>
    <name type="common">Bark spider</name>
    <name type="synonym">Caerostris bankana</name>
    <dbReference type="NCBI Taxonomy" id="172846"/>
    <lineage>
        <taxon>Eukaryota</taxon>
        <taxon>Metazoa</taxon>
        <taxon>Ecdysozoa</taxon>
        <taxon>Arthropoda</taxon>
        <taxon>Chelicerata</taxon>
        <taxon>Arachnida</taxon>
        <taxon>Araneae</taxon>
        <taxon>Araneomorphae</taxon>
        <taxon>Entelegynae</taxon>
        <taxon>Araneoidea</taxon>
        <taxon>Araneidae</taxon>
        <taxon>Caerostris</taxon>
    </lineage>
</organism>
<dbReference type="Proteomes" id="UP001054945">
    <property type="component" value="Unassembled WGS sequence"/>
</dbReference>
<evidence type="ECO:0000313" key="1">
    <source>
        <dbReference type="EMBL" id="GIZ01337.1"/>
    </source>
</evidence>